<feature type="domain" description="Transposase (putative) gypsy type" evidence="1">
    <location>
        <begin position="41"/>
        <end position="105"/>
    </location>
</feature>
<dbReference type="AlphaFoldDB" id="A0A9K3IRX0"/>
<organism evidence="2 3">
    <name type="scientific">Helianthus annuus</name>
    <name type="common">Common sunflower</name>
    <dbReference type="NCBI Taxonomy" id="4232"/>
    <lineage>
        <taxon>Eukaryota</taxon>
        <taxon>Viridiplantae</taxon>
        <taxon>Streptophyta</taxon>
        <taxon>Embryophyta</taxon>
        <taxon>Tracheophyta</taxon>
        <taxon>Spermatophyta</taxon>
        <taxon>Magnoliopsida</taxon>
        <taxon>eudicotyledons</taxon>
        <taxon>Gunneridae</taxon>
        <taxon>Pentapetalae</taxon>
        <taxon>asterids</taxon>
        <taxon>campanulids</taxon>
        <taxon>Asterales</taxon>
        <taxon>Asteraceae</taxon>
        <taxon>Asteroideae</taxon>
        <taxon>Heliantheae alliance</taxon>
        <taxon>Heliantheae</taxon>
        <taxon>Helianthus</taxon>
    </lineage>
</organism>
<proteinExistence type="predicted"/>
<sequence length="238" mass="27459">MGPRLFEQVTRGQQFPVEWDARYPSQGQTEADTPPGYITLFVDFFGEGNLRLPATHYMAGILHYYAFQISQLSPMGMVRIRHFEFLCRSQGLEPTVEKFRVFYQLIRTLGFFSFALCNVKKILINPLKSFHNWKMKFFFVREEVIPIAMLFHEPGTIDKEDTPIPKKAAWYDKLCATPNRVVGEQVFVAAVMSDKWSERSREVPVLLLHGEDVALYQSASQTFGGSMGVRPLRDDEEF</sequence>
<gene>
    <name evidence="2" type="ORF">HanXRQr2_Chr06g0251401</name>
</gene>
<accession>A0A9K3IRX0</accession>
<dbReference type="Gramene" id="mRNA:HanXRQr2_Chr06g0251401">
    <property type="protein sequence ID" value="mRNA:HanXRQr2_Chr06g0251401"/>
    <property type="gene ID" value="HanXRQr2_Chr06g0251401"/>
</dbReference>
<reference evidence="2" key="2">
    <citation type="submission" date="2020-06" db="EMBL/GenBank/DDBJ databases">
        <title>Helianthus annuus Genome sequencing and assembly Release 2.</title>
        <authorList>
            <person name="Gouzy J."/>
            <person name="Langlade N."/>
            <person name="Munos S."/>
        </authorList>
    </citation>
    <scope>NUCLEOTIDE SEQUENCE</scope>
    <source>
        <tissue evidence="2">Leaves</tissue>
    </source>
</reference>
<protein>
    <recommendedName>
        <fullName evidence="1">Transposase (putative) gypsy type domain-containing protein</fullName>
    </recommendedName>
</protein>
<dbReference type="EMBL" id="MNCJ02000321">
    <property type="protein sequence ID" value="KAF5801723.1"/>
    <property type="molecule type" value="Genomic_DNA"/>
</dbReference>
<dbReference type="PANTHER" id="PTHR31099">
    <property type="entry name" value="OS06G0165300 PROTEIN"/>
    <property type="match status" value="1"/>
</dbReference>
<reference evidence="2" key="1">
    <citation type="journal article" date="2017" name="Nature">
        <title>The sunflower genome provides insights into oil metabolism, flowering and Asterid evolution.</title>
        <authorList>
            <person name="Badouin H."/>
            <person name="Gouzy J."/>
            <person name="Grassa C.J."/>
            <person name="Murat F."/>
            <person name="Staton S.E."/>
            <person name="Cottret L."/>
            <person name="Lelandais-Briere C."/>
            <person name="Owens G.L."/>
            <person name="Carrere S."/>
            <person name="Mayjonade B."/>
            <person name="Legrand L."/>
            <person name="Gill N."/>
            <person name="Kane N.C."/>
            <person name="Bowers J.E."/>
            <person name="Hubner S."/>
            <person name="Bellec A."/>
            <person name="Berard A."/>
            <person name="Berges H."/>
            <person name="Blanchet N."/>
            <person name="Boniface M.C."/>
            <person name="Brunel D."/>
            <person name="Catrice O."/>
            <person name="Chaidir N."/>
            <person name="Claudel C."/>
            <person name="Donnadieu C."/>
            <person name="Faraut T."/>
            <person name="Fievet G."/>
            <person name="Helmstetter N."/>
            <person name="King M."/>
            <person name="Knapp S.J."/>
            <person name="Lai Z."/>
            <person name="Le Paslier M.C."/>
            <person name="Lippi Y."/>
            <person name="Lorenzon L."/>
            <person name="Mandel J.R."/>
            <person name="Marage G."/>
            <person name="Marchand G."/>
            <person name="Marquand E."/>
            <person name="Bret-Mestries E."/>
            <person name="Morien E."/>
            <person name="Nambeesan S."/>
            <person name="Nguyen T."/>
            <person name="Pegot-Espagnet P."/>
            <person name="Pouilly N."/>
            <person name="Raftis F."/>
            <person name="Sallet E."/>
            <person name="Schiex T."/>
            <person name="Thomas J."/>
            <person name="Vandecasteele C."/>
            <person name="Vares D."/>
            <person name="Vear F."/>
            <person name="Vautrin S."/>
            <person name="Crespi M."/>
            <person name="Mangin B."/>
            <person name="Burke J.M."/>
            <person name="Salse J."/>
            <person name="Munos S."/>
            <person name="Vincourt P."/>
            <person name="Rieseberg L.H."/>
            <person name="Langlade N.B."/>
        </authorList>
    </citation>
    <scope>NUCLEOTIDE SEQUENCE</scope>
    <source>
        <tissue evidence="2">Leaves</tissue>
    </source>
</reference>
<name>A0A9K3IRX0_HELAN</name>
<dbReference type="PANTHER" id="PTHR31099:SF49">
    <property type="entry name" value="MYOSIN HEAVY CHAIN-LIKE PROTEIN"/>
    <property type="match status" value="1"/>
</dbReference>
<comment type="caution">
    <text evidence="2">The sequence shown here is derived from an EMBL/GenBank/DDBJ whole genome shotgun (WGS) entry which is preliminary data.</text>
</comment>
<evidence type="ECO:0000259" key="1">
    <source>
        <dbReference type="Pfam" id="PF04195"/>
    </source>
</evidence>
<evidence type="ECO:0000313" key="3">
    <source>
        <dbReference type="Proteomes" id="UP000215914"/>
    </source>
</evidence>
<dbReference type="Proteomes" id="UP000215914">
    <property type="component" value="Unassembled WGS sequence"/>
</dbReference>
<dbReference type="InterPro" id="IPR007321">
    <property type="entry name" value="Transposase_28"/>
</dbReference>
<keyword evidence="3" id="KW-1185">Reference proteome</keyword>
<dbReference type="Pfam" id="PF04195">
    <property type="entry name" value="Transposase_28"/>
    <property type="match status" value="1"/>
</dbReference>
<evidence type="ECO:0000313" key="2">
    <source>
        <dbReference type="EMBL" id="KAF5801723.1"/>
    </source>
</evidence>